<organism evidence="4 5">
    <name type="scientific">Rotaria magnacalcarata</name>
    <dbReference type="NCBI Taxonomy" id="392030"/>
    <lineage>
        <taxon>Eukaryota</taxon>
        <taxon>Metazoa</taxon>
        <taxon>Spiralia</taxon>
        <taxon>Gnathifera</taxon>
        <taxon>Rotifera</taxon>
        <taxon>Eurotatoria</taxon>
        <taxon>Bdelloidea</taxon>
        <taxon>Philodinida</taxon>
        <taxon>Philodinidae</taxon>
        <taxon>Rotaria</taxon>
    </lineage>
</organism>
<protein>
    <submittedName>
        <fullName evidence="4">Uncharacterized protein</fullName>
    </submittedName>
</protein>
<feature type="non-terminal residue" evidence="4">
    <location>
        <position position="1"/>
    </location>
</feature>
<dbReference type="EMBL" id="CAJOBJ010267037">
    <property type="protein sequence ID" value="CAF5124509.1"/>
    <property type="molecule type" value="Genomic_DNA"/>
</dbReference>
<gene>
    <name evidence="3" type="ORF">BYL167_LOCUS69021</name>
    <name evidence="2" type="ORF">GIL414_LOCUS63725</name>
    <name evidence="4" type="ORF">SMN809_LOCUS80772</name>
</gene>
<keyword evidence="1" id="KW-1133">Transmembrane helix</keyword>
<dbReference type="EMBL" id="CAJOBI010346297">
    <property type="protein sequence ID" value="CAF5218056.1"/>
    <property type="molecule type" value="Genomic_DNA"/>
</dbReference>
<comment type="caution">
    <text evidence="4">The sequence shown here is derived from an EMBL/GenBank/DDBJ whole genome shotgun (WGS) entry which is preliminary data.</text>
</comment>
<sequence length="59" mass="6782">IPRTILSLFSGRIPLLVDEEFYDSEGTSIINIIEYLLFMFLTAVVLFSLTHQKNQSFLS</sequence>
<dbReference type="Proteomes" id="UP000681967">
    <property type="component" value="Unassembled WGS sequence"/>
</dbReference>
<keyword evidence="1" id="KW-0472">Membrane</keyword>
<dbReference type="AlphaFoldDB" id="A0A8S3JGK8"/>
<keyword evidence="1" id="KW-0812">Transmembrane</keyword>
<name>A0A8S3JGK8_9BILA</name>
<evidence type="ECO:0000313" key="5">
    <source>
        <dbReference type="Proteomes" id="UP000676336"/>
    </source>
</evidence>
<feature type="transmembrane region" description="Helical" evidence="1">
    <location>
        <begin position="29"/>
        <end position="49"/>
    </location>
</feature>
<dbReference type="Proteomes" id="UP000681720">
    <property type="component" value="Unassembled WGS sequence"/>
</dbReference>
<proteinExistence type="predicted"/>
<reference evidence="4" key="1">
    <citation type="submission" date="2021-02" db="EMBL/GenBank/DDBJ databases">
        <authorList>
            <person name="Nowell W R."/>
        </authorList>
    </citation>
    <scope>NUCLEOTIDE SEQUENCE</scope>
</reference>
<evidence type="ECO:0000256" key="1">
    <source>
        <dbReference type="SAM" id="Phobius"/>
    </source>
</evidence>
<evidence type="ECO:0000313" key="4">
    <source>
        <dbReference type="EMBL" id="CAF5218056.1"/>
    </source>
</evidence>
<accession>A0A8S3JGK8</accession>
<evidence type="ECO:0000313" key="3">
    <source>
        <dbReference type="EMBL" id="CAF5134151.1"/>
    </source>
</evidence>
<dbReference type="Proteomes" id="UP000676336">
    <property type="component" value="Unassembled WGS sequence"/>
</dbReference>
<evidence type="ECO:0000313" key="2">
    <source>
        <dbReference type="EMBL" id="CAF5124509.1"/>
    </source>
</evidence>
<dbReference type="EMBL" id="CAJOBH010249274">
    <property type="protein sequence ID" value="CAF5134151.1"/>
    <property type="molecule type" value="Genomic_DNA"/>
</dbReference>